<dbReference type="Proteomes" id="UP000838756">
    <property type="component" value="Unassembled WGS sequence"/>
</dbReference>
<feature type="domain" description="FLYWCH-type" evidence="4">
    <location>
        <begin position="262"/>
        <end position="322"/>
    </location>
</feature>
<organism evidence="5 6">
    <name type="scientific">Pararge aegeria aegeria</name>
    <dbReference type="NCBI Taxonomy" id="348720"/>
    <lineage>
        <taxon>Eukaryota</taxon>
        <taxon>Metazoa</taxon>
        <taxon>Ecdysozoa</taxon>
        <taxon>Arthropoda</taxon>
        <taxon>Hexapoda</taxon>
        <taxon>Insecta</taxon>
        <taxon>Pterygota</taxon>
        <taxon>Neoptera</taxon>
        <taxon>Endopterygota</taxon>
        <taxon>Lepidoptera</taxon>
        <taxon>Glossata</taxon>
        <taxon>Ditrysia</taxon>
        <taxon>Papilionoidea</taxon>
        <taxon>Nymphalidae</taxon>
        <taxon>Satyrinae</taxon>
        <taxon>Satyrini</taxon>
        <taxon>Parargina</taxon>
        <taxon>Pararge</taxon>
    </lineage>
</organism>
<gene>
    <name evidence="5" type="primary">jg19948</name>
    <name evidence="5" type="ORF">PAEG_LOCUS18661</name>
</gene>
<evidence type="ECO:0000256" key="2">
    <source>
        <dbReference type="ARBA" id="ARBA00022771"/>
    </source>
</evidence>
<dbReference type="Pfam" id="PF04500">
    <property type="entry name" value="FLYWCH"/>
    <property type="match status" value="2"/>
</dbReference>
<evidence type="ECO:0000256" key="1">
    <source>
        <dbReference type="ARBA" id="ARBA00022723"/>
    </source>
</evidence>
<comment type="caution">
    <text evidence="5">The sequence shown here is derived from an EMBL/GenBank/DDBJ whole genome shotgun (WGS) entry which is preliminary data.</text>
</comment>
<keyword evidence="6" id="KW-1185">Reference proteome</keyword>
<feature type="domain" description="FLYWCH-type" evidence="4">
    <location>
        <begin position="23"/>
        <end position="74"/>
    </location>
</feature>
<keyword evidence="3" id="KW-0862">Zinc</keyword>
<dbReference type="InterPro" id="IPR007588">
    <property type="entry name" value="Znf_FLYWCH"/>
</dbReference>
<evidence type="ECO:0000313" key="6">
    <source>
        <dbReference type="Proteomes" id="UP000838756"/>
    </source>
</evidence>
<dbReference type="AlphaFoldDB" id="A0A8S4RV70"/>
<protein>
    <submittedName>
        <fullName evidence="5">Jg19948 protein</fullName>
    </submittedName>
</protein>
<dbReference type="EMBL" id="CAKXAJ010025638">
    <property type="protein sequence ID" value="CAH2242335.1"/>
    <property type="molecule type" value="Genomic_DNA"/>
</dbReference>
<dbReference type="OrthoDB" id="6159439at2759"/>
<name>A0A8S4RV70_9NEOP</name>
<keyword evidence="2" id="KW-0863">Zinc-finger</keyword>
<accession>A0A8S4RV70</accession>
<evidence type="ECO:0000313" key="5">
    <source>
        <dbReference type="EMBL" id="CAH2242335.1"/>
    </source>
</evidence>
<keyword evidence="1" id="KW-0479">Metal-binding</keyword>
<sequence>MYSYFLRRRRRNQSYHVWRTASFSTSRFGKPVILLGRHRFNKYWRSKGRKALWLCCKKSSAGCRATLTTVDDEIVRQGSTSTGGARARKLYGCAASPALAAEPPLLLSKTKSLNRIMIIRIKLLELIDDLPCAIFTESRYGNPVLLLGPYRFNKYYKSKGARGLWKCSKASNGCKVTILETEAEPKRAFLVQTAAEPKRAFLVQTAAEPNRAFLVQTEAEPKRAFLVQTETEPKRAFLVQTEAEPNGEFSSETASEPIRAFFTTSRFGKPVILIGGYRYNKYCRSKGSRATWFCCSKTKKSCKASKTTLNDVIIKHQNAHTH</sequence>
<evidence type="ECO:0000259" key="4">
    <source>
        <dbReference type="Pfam" id="PF04500"/>
    </source>
</evidence>
<proteinExistence type="predicted"/>
<reference evidence="5" key="1">
    <citation type="submission" date="2022-03" db="EMBL/GenBank/DDBJ databases">
        <authorList>
            <person name="Lindestad O."/>
        </authorList>
    </citation>
    <scope>NUCLEOTIDE SEQUENCE</scope>
</reference>
<evidence type="ECO:0000256" key="3">
    <source>
        <dbReference type="ARBA" id="ARBA00022833"/>
    </source>
</evidence>
<dbReference type="Gene3D" id="2.20.25.240">
    <property type="match status" value="3"/>
</dbReference>
<dbReference type="GO" id="GO:0008270">
    <property type="term" value="F:zinc ion binding"/>
    <property type="evidence" value="ECO:0007669"/>
    <property type="project" value="UniProtKB-KW"/>
</dbReference>